<dbReference type="Gene3D" id="1.10.101.10">
    <property type="entry name" value="PGBD-like superfamily/PGBD"/>
    <property type="match status" value="1"/>
</dbReference>
<dbReference type="Proteomes" id="UP001055167">
    <property type="component" value="Unassembled WGS sequence"/>
</dbReference>
<comment type="caution">
    <text evidence="4">The sequence shown here is derived from an EMBL/GenBank/DDBJ whole genome shotgun (WGS) entry which is preliminary data.</text>
</comment>
<dbReference type="InterPro" id="IPR036366">
    <property type="entry name" value="PGBDSf"/>
</dbReference>
<sequence length="481" mass="47978">MPRPARLLPAAAPLLLALAGAAGAQAPRPLAPAPPRAAGPAAPDPAFEAARAAFEARPEAERRAVQDALVWAGDYNSVTSGTFGRRTFEAIGSWQSRNGAPPSGILDDRTRASLLAAGEGARRAARFTVAPDPATGLALGVPERLLQKRSRLPNGTRWQSGDGRVTLDTKGYALGEADLDALFERAAAAAPDRTVTYKLKRPDFIVTTGETPAGKFYIRYAAGPAGIRGFSLAYDKAAAREVDRLVIAIANSFVPFPGEAAAAAPGPPPRPPGPPAAPAPAPAALVATGWVVAPRRVVTALAGLGSCAAPQVAGSPARVLRRDAGSGLALLETERPVGSSPAPPPLATGQPGAGDGVVTLAAGPDGGALAAPGEIGPGGGVLAPLQPGAAGAPVLDRAGRLVGLVARLPAQPRLVAGVMPPMTHPLTGAEAVRAFLGQDAAPVPAPAPASAAAPASAETPRSVGAVTGPLAGSVVPVRCGF</sequence>
<dbReference type="InterPro" id="IPR036365">
    <property type="entry name" value="PGBD-like_sf"/>
</dbReference>
<feature type="region of interest" description="Disordered" evidence="1">
    <location>
        <begin position="334"/>
        <end position="354"/>
    </location>
</feature>
<reference evidence="4" key="2">
    <citation type="submission" date="2021-08" db="EMBL/GenBank/DDBJ databases">
        <authorList>
            <person name="Tani A."/>
            <person name="Ola A."/>
            <person name="Ogura Y."/>
            <person name="Katsura K."/>
            <person name="Hayashi T."/>
        </authorList>
    </citation>
    <scope>NUCLEOTIDE SEQUENCE</scope>
    <source>
        <strain evidence="4">KCTC 52305</strain>
    </source>
</reference>
<accession>A0ABQ4QYS5</accession>
<dbReference type="InterPro" id="IPR009003">
    <property type="entry name" value="Peptidase_S1_PA"/>
</dbReference>
<dbReference type="RefSeq" id="WP_238313324.1">
    <property type="nucleotide sequence ID" value="NZ_BPQH01000007.1"/>
</dbReference>
<gene>
    <name evidence="4" type="ORF">OPKNFCMD_2553</name>
</gene>
<evidence type="ECO:0000259" key="3">
    <source>
        <dbReference type="Pfam" id="PF01471"/>
    </source>
</evidence>
<feature type="chain" id="PRO_5046298985" description="Peptidoglycan binding-like domain-containing protein" evidence="2">
    <location>
        <begin position="25"/>
        <end position="481"/>
    </location>
</feature>
<feature type="region of interest" description="Disordered" evidence="1">
    <location>
        <begin position="443"/>
        <end position="467"/>
    </location>
</feature>
<protein>
    <recommendedName>
        <fullName evidence="3">Peptidoglycan binding-like domain-containing protein</fullName>
    </recommendedName>
</protein>
<evidence type="ECO:0000313" key="4">
    <source>
        <dbReference type="EMBL" id="GJD49819.1"/>
    </source>
</evidence>
<evidence type="ECO:0000256" key="2">
    <source>
        <dbReference type="SAM" id="SignalP"/>
    </source>
</evidence>
<organism evidence="4 5">
    <name type="scientific">Methylobacterium crusticola</name>
    <dbReference type="NCBI Taxonomy" id="1697972"/>
    <lineage>
        <taxon>Bacteria</taxon>
        <taxon>Pseudomonadati</taxon>
        <taxon>Pseudomonadota</taxon>
        <taxon>Alphaproteobacteria</taxon>
        <taxon>Hyphomicrobiales</taxon>
        <taxon>Methylobacteriaceae</taxon>
        <taxon>Methylobacterium</taxon>
    </lineage>
</organism>
<evidence type="ECO:0000313" key="5">
    <source>
        <dbReference type="Proteomes" id="UP001055167"/>
    </source>
</evidence>
<keyword evidence="2" id="KW-0732">Signal</keyword>
<reference evidence="4" key="1">
    <citation type="journal article" date="2021" name="Front. Microbiol.">
        <title>Comprehensive Comparative Genomics and Phenotyping of Methylobacterium Species.</title>
        <authorList>
            <person name="Alessa O."/>
            <person name="Ogura Y."/>
            <person name="Fujitani Y."/>
            <person name="Takami H."/>
            <person name="Hayashi T."/>
            <person name="Sahin N."/>
            <person name="Tani A."/>
        </authorList>
    </citation>
    <scope>NUCLEOTIDE SEQUENCE</scope>
    <source>
        <strain evidence="4">KCTC 52305</strain>
    </source>
</reference>
<name>A0ABQ4QYS5_9HYPH</name>
<dbReference type="SUPFAM" id="SSF47090">
    <property type="entry name" value="PGBD-like"/>
    <property type="match status" value="1"/>
</dbReference>
<feature type="signal peptide" evidence="2">
    <location>
        <begin position="1"/>
        <end position="24"/>
    </location>
</feature>
<dbReference type="Pfam" id="PF01471">
    <property type="entry name" value="PG_binding_1"/>
    <property type="match status" value="1"/>
</dbReference>
<keyword evidence="5" id="KW-1185">Reference proteome</keyword>
<dbReference type="InterPro" id="IPR002477">
    <property type="entry name" value="Peptidoglycan-bd-like"/>
</dbReference>
<proteinExistence type="predicted"/>
<feature type="compositionally biased region" description="Low complexity" evidence="1">
    <location>
        <begin position="448"/>
        <end position="457"/>
    </location>
</feature>
<dbReference type="EMBL" id="BPQH01000007">
    <property type="protein sequence ID" value="GJD49819.1"/>
    <property type="molecule type" value="Genomic_DNA"/>
</dbReference>
<feature type="domain" description="Peptidoglycan binding-like" evidence="3">
    <location>
        <begin position="60"/>
        <end position="114"/>
    </location>
</feature>
<dbReference type="SUPFAM" id="SSF50494">
    <property type="entry name" value="Trypsin-like serine proteases"/>
    <property type="match status" value="1"/>
</dbReference>
<feature type="compositionally biased region" description="Pro residues" evidence="1">
    <location>
        <begin position="265"/>
        <end position="280"/>
    </location>
</feature>
<evidence type="ECO:0000256" key="1">
    <source>
        <dbReference type="SAM" id="MobiDB-lite"/>
    </source>
</evidence>
<feature type="region of interest" description="Disordered" evidence="1">
    <location>
        <begin position="261"/>
        <end position="280"/>
    </location>
</feature>